<evidence type="ECO:0008006" key="4">
    <source>
        <dbReference type="Google" id="ProtNLM"/>
    </source>
</evidence>
<dbReference type="EMBL" id="VSIX01000035">
    <property type="protein sequence ID" value="TYB31395.1"/>
    <property type="molecule type" value="Genomic_DNA"/>
</dbReference>
<keyword evidence="1" id="KW-1133">Transmembrane helix</keyword>
<keyword evidence="3" id="KW-1185">Reference proteome</keyword>
<dbReference type="AlphaFoldDB" id="A0A5D0MHN0"/>
<evidence type="ECO:0000313" key="2">
    <source>
        <dbReference type="EMBL" id="TYB31395.1"/>
    </source>
</evidence>
<gene>
    <name evidence="2" type="ORF">FXF47_04455</name>
</gene>
<proteinExistence type="predicted"/>
<sequence>MKDRKFLIIIPAIIIIFLLTALKFKKNNESTVKLTQKEKFILIYKRLQNYENGKSQKYQHITEYEIYLRDKYQINKKEWNNFLSKLNNDKNYLKNYLDLLKSR</sequence>
<protein>
    <recommendedName>
        <fullName evidence="4">DUF4296 domain-containing protein</fullName>
    </recommendedName>
</protein>
<feature type="transmembrane region" description="Helical" evidence="1">
    <location>
        <begin position="6"/>
        <end position="24"/>
    </location>
</feature>
<accession>A0A5D0MHN0</accession>
<evidence type="ECO:0000313" key="3">
    <source>
        <dbReference type="Proteomes" id="UP000324143"/>
    </source>
</evidence>
<reference evidence="2" key="1">
    <citation type="submission" date="2019-08" db="EMBL/GenBank/DDBJ databases">
        <title>Genomic characterization of a novel candidate phylum (ARYD3) from a high temperature, high salinity tertiary oil reservoir in north central Oklahoma, USA.</title>
        <authorList>
            <person name="Youssef N.H."/>
            <person name="Yadav A."/>
            <person name="Elshahed M.S."/>
        </authorList>
    </citation>
    <scope>NUCLEOTIDE SEQUENCE [LARGE SCALE GENOMIC DNA]</scope>
    <source>
        <strain evidence="2">ARYD3</strain>
    </source>
</reference>
<keyword evidence="1" id="KW-0812">Transmembrane</keyword>
<keyword evidence="1" id="KW-0472">Membrane</keyword>
<name>A0A5D0MHN0_9BACT</name>
<comment type="caution">
    <text evidence="2">The sequence shown here is derived from an EMBL/GenBank/DDBJ whole genome shotgun (WGS) entry which is preliminary data.</text>
</comment>
<dbReference type="Proteomes" id="UP000324143">
    <property type="component" value="Unassembled WGS sequence"/>
</dbReference>
<evidence type="ECO:0000256" key="1">
    <source>
        <dbReference type="SAM" id="Phobius"/>
    </source>
</evidence>
<organism evidence="2 3">
    <name type="scientific">Candidatus Mcinerneyibacterium aminivorans</name>
    <dbReference type="NCBI Taxonomy" id="2703815"/>
    <lineage>
        <taxon>Bacteria</taxon>
        <taxon>Candidatus Macinerneyibacteriota</taxon>
        <taxon>Candidatus Mcinerneyibacteria</taxon>
        <taxon>Candidatus Mcinerneyibacteriales</taxon>
        <taxon>Candidatus Mcinerneyibacteriaceae</taxon>
        <taxon>Candidatus Mcinerneyibacterium</taxon>
    </lineage>
</organism>